<proteinExistence type="predicted"/>
<dbReference type="VEuPathDB" id="FungiDB:HCDG_06062"/>
<dbReference type="AlphaFoldDB" id="C6HJ28"/>
<evidence type="ECO:0000313" key="2">
    <source>
        <dbReference type="Proteomes" id="UP000002624"/>
    </source>
</evidence>
<evidence type="ECO:0000313" key="1">
    <source>
        <dbReference type="EMBL" id="EER39840.1"/>
    </source>
</evidence>
<organism evidence="1 2">
    <name type="scientific">Ajellomyces capsulatus (strain H143)</name>
    <name type="common">Darling's disease fungus</name>
    <name type="synonym">Histoplasma capsulatum</name>
    <dbReference type="NCBI Taxonomy" id="544712"/>
    <lineage>
        <taxon>Eukaryota</taxon>
        <taxon>Fungi</taxon>
        <taxon>Dikarya</taxon>
        <taxon>Ascomycota</taxon>
        <taxon>Pezizomycotina</taxon>
        <taxon>Eurotiomycetes</taxon>
        <taxon>Eurotiomycetidae</taxon>
        <taxon>Onygenales</taxon>
        <taxon>Ajellomycetaceae</taxon>
        <taxon>Histoplasma</taxon>
    </lineage>
</organism>
<accession>C6HJ28</accession>
<dbReference type="HOGENOM" id="CLU_2222458_0_0_1"/>
<dbReference type="Proteomes" id="UP000002624">
    <property type="component" value="Unassembled WGS sequence"/>
</dbReference>
<sequence length="106" mass="12184">MSLEVIWRQTSSSARIWVAIREWKGRSGQLKREAKSQQPPVSMDQRTWGKWIRDKRKRAKASRSRPLLTTEVLICVHSGIFYQIDEVMAASTAGDGQYLAADRYSN</sequence>
<name>C6HJ28_AJECH</name>
<reference evidence="2" key="1">
    <citation type="submission" date="2009-05" db="EMBL/GenBank/DDBJ databases">
        <title>The genome sequence of Ajellomyces capsulatus strain H143.</title>
        <authorList>
            <person name="Champion M."/>
            <person name="Cuomo C.A."/>
            <person name="Ma L.-J."/>
            <person name="Henn M.R."/>
            <person name="Sil A."/>
            <person name="Goldman B."/>
            <person name="Young S.K."/>
            <person name="Kodira C.D."/>
            <person name="Zeng Q."/>
            <person name="Koehrsen M."/>
            <person name="Alvarado L."/>
            <person name="Berlin A.M."/>
            <person name="Borenstein D."/>
            <person name="Chen Z."/>
            <person name="Engels R."/>
            <person name="Freedman E."/>
            <person name="Gellesch M."/>
            <person name="Goldberg J."/>
            <person name="Griggs A."/>
            <person name="Gujja S."/>
            <person name="Heiman D.I."/>
            <person name="Hepburn T.A."/>
            <person name="Howarth C."/>
            <person name="Jen D."/>
            <person name="Larson L."/>
            <person name="Lewis B."/>
            <person name="Mehta T."/>
            <person name="Park D."/>
            <person name="Pearson M."/>
            <person name="Roberts A."/>
            <person name="Saif S."/>
            <person name="Shea T.D."/>
            <person name="Shenoy N."/>
            <person name="Sisk P."/>
            <person name="Stolte C."/>
            <person name="Sykes S."/>
            <person name="Walk T."/>
            <person name="White J."/>
            <person name="Yandava C."/>
            <person name="Klein B."/>
            <person name="McEwen J.G."/>
            <person name="Puccia R."/>
            <person name="Goldman G.H."/>
            <person name="Felipe M.S."/>
            <person name="Nino-Vega G."/>
            <person name="San-Blas G."/>
            <person name="Taylor J.W."/>
            <person name="Mendoza L."/>
            <person name="Galagan J.E."/>
            <person name="Nusbaum C."/>
            <person name="Birren B.W."/>
        </authorList>
    </citation>
    <scope>NUCLEOTIDE SEQUENCE [LARGE SCALE GENOMIC DNA]</scope>
    <source>
        <strain evidence="2">H143</strain>
    </source>
</reference>
<protein>
    <submittedName>
        <fullName evidence="1">Uncharacterized protein</fullName>
    </submittedName>
</protein>
<dbReference type="EMBL" id="GG692428">
    <property type="protein sequence ID" value="EER39840.1"/>
    <property type="molecule type" value="Genomic_DNA"/>
</dbReference>
<gene>
    <name evidence="1" type="ORF">HCDG_06062</name>
</gene>